<feature type="region of interest" description="Disordered" evidence="1">
    <location>
        <begin position="1"/>
        <end position="21"/>
    </location>
</feature>
<feature type="compositionally biased region" description="Acidic residues" evidence="1">
    <location>
        <begin position="1"/>
        <end position="14"/>
    </location>
</feature>
<comment type="caution">
    <text evidence="2">The sequence shown here is derived from an EMBL/GenBank/DDBJ whole genome shotgun (WGS) entry which is preliminary data.</text>
</comment>
<dbReference type="EMBL" id="JANBVN010000101">
    <property type="protein sequence ID" value="KAJ9144313.1"/>
    <property type="molecule type" value="Genomic_DNA"/>
</dbReference>
<organism evidence="2 3">
    <name type="scientific">Coniochaeta hoffmannii</name>
    <dbReference type="NCBI Taxonomy" id="91930"/>
    <lineage>
        <taxon>Eukaryota</taxon>
        <taxon>Fungi</taxon>
        <taxon>Dikarya</taxon>
        <taxon>Ascomycota</taxon>
        <taxon>Pezizomycotina</taxon>
        <taxon>Sordariomycetes</taxon>
        <taxon>Sordariomycetidae</taxon>
        <taxon>Coniochaetales</taxon>
        <taxon>Coniochaetaceae</taxon>
        <taxon>Coniochaeta</taxon>
    </lineage>
</organism>
<feature type="region of interest" description="Disordered" evidence="1">
    <location>
        <begin position="207"/>
        <end position="226"/>
    </location>
</feature>
<dbReference type="Proteomes" id="UP001174691">
    <property type="component" value="Unassembled WGS sequence"/>
</dbReference>
<evidence type="ECO:0000256" key="1">
    <source>
        <dbReference type="SAM" id="MobiDB-lite"/>
    </source>
</evidence>
<reference evidence="2" key="1">
    <citation type="submission" date="2022-07" db="EMBL/GenBank/DDBJ databases">
        <title>Fungi with potential for degradation of polypropylene.</title>
        <authorList>
            <person name="Gostincar C."/>
        </authorList>
    </citation>
    <scope>NUCLEOTIDE SEQUENCE</scope>
    <source>
        <strain evidence="2">EXF-13287</strain>
    </source>
</reference>
<keyword evidence="3" id="KW-1185">Reference proteome</keyword>
<dbReference type="AlphaFoldDB" id="A0AA38VPV7"/>
<name>A0AA38VPV7_9PEZI</name>
<accession>A0AA38VPV7</accession>
<gene>
    <name evidence="2" type="ORF">NKR19_g6525</name>
</gene>
<evidence type="ECO:0000313" key="2">
    <source>
        <dbReference type="EMBL" id="KAJ9144313.1"/>
    </source>
</evidence>
<sequence>MEPEFQSSGDEDDTGPSSVQIQWQPVITAIKSAVRDAFDSSPSYNPSSPAALNSYWHGIFTRLAEAVASDPSIAEYLTSPPLTRFNITLYDESGAGRCPCCLSDRDPEITLEDEDGVGKGAMVLGLRDELYGKGKGGERLVFDADWMCSPERGPEGERYTHQLCYGEDADVVNIWVFWCTRERFAERVEEEREKKVREGIVVGDGSGAPVVGKRNGGTGRRKTVAR</sequence>
<protein>
    <submittedName>
        <fullName evidence="2">Uncharacterized protein</fullName>
    </submittedName>
</protein>
<proteinExistence type="predicted"/>
<evidence type="ECO:0000313" key="3">
    <source>
        <dbReference type="Proteomes" id="UP001174691"/>
    </source>
</evidence>